<dbReference type="PANTHER" id="PTHR30566:SF5">
    <property type="entry name" value="MECHANOSENSITIVE ION CHANNEL PROTEIN 1, MITOCHONDRIAL-RELATED"/>
    <property type="match status" value="1"/>
</dbReference>
<dbReference type="RefSeq" id="WP_006002362.1">
    <property type="nucleotide sequence ID" value="NZ_BAET01000002.1"/>
</dbReference>
<evidence type="ECO:0000256" key="5">
    <source>
        <dbReference type="SAM" id="Phobius"/>
    </source>
</evidence>
<dbReference type="Pfam" id="PF00924">
    <property type="entry name" value="MS_channel_2nd"/>
    <property type="match status" value="1"/>
</dbReference>
<dbReference type="Proteomes" id="UP000053586">
    <property type="component" value="Unassembled WGS sequence"/>
</dbReference>
<gene>
    <name evidence="7" type="ORF">GPUN_0131</name>
</gene>
<dbReference type="PANTHER" id="PTHR30566">
    <property type="entry name" value="YNAI-RELATED MECHANOSENSITIVE ION CHANNEL"/>
    <property type="match status" value="1"/>
</dbReference>
<dbReference type="STRING" id="56804.BAE46_03960"/>
<name>H5T7K8_9ALTE</name>
<feature type="transmembrane region" description="Helical" evidence="5">
    <location>
        <begin position="6"/>
        <end position="27"/>
    </location>
</feature>
<evidence type="ECO:0000313" key="7">
    <source>
        <dbReference type="EMBL" id="GAB54285.1"/>
    </source>
</evidence>
<dbReference type="EMBL" id="BAET01000002">
    <property type="protein sequence ID" value="GAB54285.1"/>
    <property type="molecule type" value="Genomic_DNA"/>
</dbReference>
<evidence type="ECO:0000256" key="1">
    <source>
        <dbReference type="ARBA" id="ARBA00004370"/>
    </source>
</evidence>
<feature type="transmembrane region" description="Helical" evidence="5">
    <location>
        <begin position="73"/>
        <end position="101"/>
    </location>
</feature>
<keyword evidence="4 5" id="KW-0472">Membrane</keyword>
<dbReference type="AlphaFoldDB" id="H5T7K8"/>
<comment type="caution">
    <text evidence="7">The sequence shown here is derived from an EMBL/GenBank/DDBJ whole genome shotgun (WGS) entry which is preliminary data.</text>
</comment>
<comment type="subcellular location">
    <subcellularLocation>
        <location evidence="1">Membrane</location>
    </subcellularLocation>
</comment>
<organism evidence="7 8">
    <name type="scientific">Glaciecola punicea ACAM 611</name>
    <dbReference type="NCBI Taxonomy" id="1121923"/>
    <lineage>
        <taxon>Bacteria</taxon>
        <taxon>Pseudomonadati</taxon>
        <taxon>Pseudomonadota</taxon>
        <taxon>Gammaproteobacteria</taxon>
        <taxon>Alteromonadales</taxon>
        <taxon>Alteromonadaceae</taxon>
        <taxon>Glaciecola</taxon>
    </lineage>
</organism>
<keyword evidence="3 5" id="KW-1133">Transmembrane helix</keyword>
<evidence type="ECO:0000259" key="6">
    <source>
        <dbReference type="Pfam" id="PF00924"/>
    </source>
</evidence>
<dbReference type="Gene3D" id="2.30.30.60">
    <property type="match status" value="1"/>
</dbReference>
<reference evidence="7 8" key="1">
    <citation type="journal article" date="2012" name="J. Bacteriol.">
        <title>Genome sequence of proteorhodopsin-containing sea ice bacterium Glaciecola punicea ACAM 611T.</title>
        <authorList>
            <person name="Qin Q.-L."/>
            <person name="Xie B.-B."/>
            <person name="Shu Y.-L."/>
            <person name="Rong J.-C."/>
            <person name="Zhao D.-L."/>
            <person name="Zhang X.-Y."/>
            <person name="Chen X.-L."/>
            <person name="Zhou B.-C."/>
            <person name="Zhanga Y.-Z."/>
        </authorList>
    </citation>
    <scope>NUCLEOTIDE SEQUENCE [LARGE SCALE GENOMIC DNA]</scope>
    <source>
        <strain evidence="7 8">ACAM 611</strain>
    </source>
</reference>
<evidence type="ECO:0000256" key="2">
    <source>
        <dbReference type="ARBA" id="ARBA00022692"/>
    </source>
</evidence>
<keyword evidence="2 5" id="KW-0812">Transmembrane</keyword>
<feature type="domain" description="Mechanosensitive ion channel MscS" evidence="6">
    <location>
        <begin position="91"/>
        <end position="162"/>
    </location>
</feature>
<reference evidence="7 8" key="2">
    <citation type="journal article" date="2017" name="Antonie Van Leeuwenhoek">
        <title>Rhizobium rhizosphaerae sp. nov., a novel species isolated from rice rhizosphere.</title>
        <authorList>
            <person name="Zhao J.J."/>
            <person name="Zhang J."/>
            <person name="Zhang R.J."/>
            <person name="Zhang C.W."/>
            <person name="Yin H.Q."/>
            <person name="Zhang X.X."/>
        </authorList>
    </citation>
    <scope>NUCLEOTIDE SEQUENCE [LARGE SCALE GENOMIC DNA]</scope>
    <source>
        <strain evidence="7 8">ACAM 611</strain>
    </source>
</reference>
<dbReference type="eggNOG" id="COG0668">
    <property type="taxonomic scope" value="Bacteria"/>
</dbReference>
<protein>
    <submittedName>
        <fullName evidence="7">MscS mechanosensitive ion channel</fullName>
    </submittedName>
</protein>
<accession>H5T7K8</accession>
<dbReference type="InterPro" id="IPR023408">
    <property type="entry name" value="MscS_beta-dom_sf"/>
</dbReference>
<evidence type="ECO:0000313" key="8">
    <source>
        <dbReference type="Proteomes" id="UP000053586"/>
    </source>
</evidence>
<proteinExistence type="predicted"/>
<keyword evidence="8" id="KW-1185">Reference proteome</keyword>
<dbReference type="SUPFAM" id="SSF50182">
    <property type="entry name" value="Sm-like ribonucleoproteins"/>
    <property type="match status" value="1"/>
</dbReference>
<evidence type="ECO:0000256" key="3">
    <source>
        <dbReference type="ARBA" id="ARBA00022989"/>
    </source>
</evidence>
<dbReference type="InterPro" id="IPR006685">
    <property type="entry name" value="MscS_channel_2nd"/>
</dbReference>
<dbReference type="OrthoDB" id="9775421at2"/>
<dbReference type="InterPro" id="IPR010920">
    <property type="entry name" value="LSM_dom_sf"/>
</dbReference>
<feature type="transmembrane region" description="Helical" evidence="5">
    <location>
        <begin position="48"/>
        <end position="67"/>
    </location>
</feature>
<evidence type="ECO:0000256" key="4">
    <source>
        <dbReference type="ARBA" id="ARBA00023136"/>
    </source>
</evidence>
<sequence>MLVEILNHTALLSVAILLIAALIKFLISVLARKTRSRKQRENKHISQSIRHVINLVSVLLLLLIWSAEIQNFALSIAAFAVAIVLAMREFIQSIIGFLYLISTRPFREGDWIQIDGDYGEVAEIDWVKTRLLEIDMKTYQITRRTISVPNSKLVISTIKNLNFIKRYVTHSFTIVKTENYNGFPLYDELLNRANLYCEEFSEVAARYNSIIERKLDAVISGPEPEIRFSTTDIGDFRVRITLFCPTELALSLEHKLTSDFMKMWYELKIKTDLENKAGQG</sequence>
<dbReference type="GO" id="GO:0008381">
    <property type="term" value="F:mechanosensitive monoatomic ion channel activity"/>
    <property type="evidence" value="ECO:0007669"/>
    <property type="project" value="UniProtKB-ARBA"/>
</dbReference>
<dbReference type="GO" id="GO:0016020">
    <property type="term" value="C:membrane"/>
    <property type="evidence" value="ECO:0007669"/>
    <property type="project" value="UniProtKB-SubCell"/>
</dbReference>